<keyword evidence="4 12" id="KW-0812">Transmembrane</keyword>
<evidence type="ECO:0000313" key="13">
    <source>
        <dbReference type="EMBL" id="ESP02499.1"/>
    </source>
</evidence>
<keyword evidence="9" id="KW-0325">Glycoprotein</keyword>
<comment type="subcellular location">
    <subcellularLocation>
        <location evidence="1">Membrane</location>
        <topology evidence="1">Multi-pass membrane protein</topology>
    </subcellularLocation>
</comment>
<dbReference type="HOGENOM" id="CLU_530291_0_0_1"/>
<keyword evidence="3 12" id="KW-0894">Sodium channel</keyword>
<dbReference type="OMA" id="HESIEYP"/>
<sequence>MDRFKFGKFQDLEQDVSKKLSELKRVMFMEVDARIQQQTDAIDDLSNQTTIVLTQKDFLYRFQLYMIEKNFMRVRDAMEERTFNFLALGFQEYVYQIETKIRQIMDPEYQDPQTRQILYLLTLNQLNGRIDLAERAFNNYTQLYDSYLTGNAVFRYKFESEHRDNNYYINPKPLLAKSLNHSSYSSKYSSRVGDDINLFKQKLQNLSQILQWAYFNNTLNETELHLAGVMFIYSGRRLFHSKSTFYYESVDYPKRILEQRIADFKVLWRQYENTVNSMRQDLYVLRQSLEELKSSLFQELEIGLSLASHFFQYGNLSKMEVAEEMTSDKVYEGISNFKVFFQNIRSRGQSVFDSWASLSKMTSSIWDAVIYDEDMVSYYQYKNMSDYLRNSGDVRNETERLYSNISMINDFRVPVGNSDSVFLKSLDDFMVYLKTYIDGDKIDSTFIRENFLQLDIFYREKSYEEITQQRAYDNFALFCDFGGSMGLFVGASVLTVFELLDLIIQQILQRVNKV</sequence>
<keyword evidence="10 12" id="KW-0739">Sodium transport</keyword>
<dbReference type="RefSeq" id="XP_009046794.1">
    <property type="nucleotide sequence ID" value="XM_009048546.1"/>
</dbReference>
<dbReference type="PRINTS" id="PR01078">
    <property type="entry name" value="AMINACHANNEL"/>
</dbReference>
<dbReference type="STRING" id="225164.V4AEQ1"/>
<keyword evidence="14" id="KW-1185">Reference proteome</keyword>
<dbReference type="PANTHER" id="PTHR11690:SF300">
    <property type="entry name" value="PICKPOCKET PROTEIN 19"/>
    <property type="match status" value="1"/>
</dbReference>
<accession>V4AEQ1</accession>
<keyword evidence="5" id="KW-1133">Transmembrane helix</keyword>
<dbReference type="Pfam" id="PF00858">
    <property type="entry name" value="ASC"/>
    <property type="match status" value="1"/>
</dbReference>
<keyword evidence="11 12" id="KW-0407">Ion channel</keyword>
<keyword evidence="7 12" id="KW-0406">Ion transport</keyword>
<evidence type="ECO:0000256" key="4">
    <source>
        <dbReference type="ARBA" id="ARBA00022692"/>
    </source>
</evidence>
<dbReference type="OrthoDB" id="6502088at2759"/>
<evidence type="ECO:0000256" key="9">
    <source>
        <dbReference type="ARBA" id="ARBA00023180"/>
    </source>
</evidence>
<evidence type="ECO:0000256" key="12">
    <source>
        <dbReference type="RuleBase" id="RU000679"/>
    </source>
</evidence>
<keyword evidence="8" id="KW-0472">Membrane</keyword>
<keyword evidence="6" id="KW-0915">Sodium</keyword>
<dbReference type="GO" id="GO:0015280">
    <property type="term" value="F:ligand-gated sodium channel activity"/>
    <property type="evidence" value="ECO:0007669"/>
    <property type="project" value="TreeGrafter"/>
</dbReference>
<evidence type="ECO:0000256" key="8">
    <source>
        <dbReference type="ARBA" id="ARBA00023136"/>
    </source>
</evidence>
<evidence type="ECO:0000256" key="1">
    <source>
        <dbReference type="ARBA" id="ARBA00004141"/>
    </source>
</evidence>
<comment type="similarity">
    <text evidence="12">Belongs to the amiloride-sensitive sodium channel (TC 1.A.6) family.</text>
</comment>
<evidence type="ECO:0000313" key="14">
    <source>
        <dbReference type="Proteomes" id="UP000030746"/>
    </source>
</evidence>
<dbReference type="EMBL" id="KB200213">
    <property type="protein sequence ID" value="ESP02499.1"/>
    <property type="molecule type" value="Genomic_DNA"/>
</dbReference>
<name>V4AEQ1_LOTGI</name>
<gene>
    <name evidence="13" type="ORF">LOTGIDRAFT_171971</name>
</gene>
<dbReference type="GO" id="GO:0005886">
    <property type="term" value="C:plasma membrane"/>
    <property type="evidence" value="ECO:0007669"/>
    <property type="project" value="TreeGrafter"/>
</dbReference>
<evidence type="ECO:0000256" key="3">
    <source>
        <dbReference type="ARBA" id="ARBA00022461"/>
    </source>
</evidence>
<proteinExistence type="inferred from homology"/>
<dbReference type="Gene3D" id="1.10.287.770">
    <property type="entry name" value="YojJ-like"/>
    <property type="match status" value="1"/>
</dbReference>
<evidence type="ECO:0000256" key="5">
    <source>
        <dbReference type="ARBA" id="ARBA00022989"/>
    </source>
</evidence>
<keyword evidence="2 12" id="KW-0813">Transport</keyword>
<protein>
    <submittedName>
        <fullName evidence="13">Uncharacterized protein</fullName>
    </submittedName>
</protein>
<dbReference type="FunFam" id="1.10.287.770:FF:000001">
    <property type="entry name" value="Acid-sensing ion channel subunit 1"/>
    <property type="match status" value="1"/>
</dbReference>
<dbReference type="KEGG" id="lgi:LOTGIDRAFT_171971"/>
<dbReference type="AlphaFoldDB" id="V4AEQ1"/>
<evidence type="ECO:0000256" key="2">
    <source>
        <dbReference type="ARBA" id="ARBA00022448"/>
    </source>
</evidence>
<dbReference type="CTD" id="20241962"/>
<evidence type="ECO:0000256" key="6">
    <source>
        <dbReference type="ARBA" id="ARBA00023053"/>
    </source>
</evidence>
<dbReference type="GeneID" id="20241962"/>
<dbReference type="Proteomes" id="UP000030746">
    <property type="component" value="Unassembled WGS sequence"/>
</dbReference>
<dbReference type="PANTHER" id="PTHR11690">
    <property type="entry name" value="AMILORIDE-SENSITIVE SODIUM CHANNEL-RELATED"/>
    <property type="match status" value="1"/>
</dbReference>
<organism evidence="13 14">
    <name type="scientific">Lottia gigantea</name>
    <name type="common">Giant owl limpet</name>
    <dbReference type="NCBI Taxonomy" id="225164"/>
    <lineage>
        <taxon>Eukaryota</taxon>
        <taxon>Metazoa</taxon>
        <taxon>Spiralia</taxon>
        <taxon>Lophotrochozoa</taxon>
        <taxon>Mollusca</taxon>
        <taxon>Gastropoda</taxon>
        <taxon>Patellogastropoda</taxon>
        <taxon>Lottioidea</taxon>
        <taxon>Lottiidae</taxon>
        <taxon>Lottia</taxon>
    </lineage>
</organism>
<reference evidence="13 14" key="1">
    <citation type="journal article" date="2013" name="Nature">
        <title>Insights into bilaterian evolution from three spiralian genomes.</title>
        <authorList>
            <person name="Simakov O."/>
            <person name="Marletaz F."/>
            <person name="Cho S.J."/>
            <person name="Edsinger-Gonzales E."/>
            <person name="Havlak P."/>
            <person name="Hellsten U."/>
            <person name="Kuo D.H."/>
            <person name="Larsson T."/>
            <person name="Lv J."/>
            <person name="Arendt D."/>
            <person name="Savage R."/>
            <person name="Osoegawa K."/>
            <person name="de Jong P."/>
            <person name="Grimwood J."/>
            <person name="Chapman J.A."/>
            <person name="Shapiro H."/>
            <person name="Aerts A."/>
            <person name="Otillar R.P."/>
            <person name="Terry A.Y."/>
            <person name="Boore J.L."/>
            <person name="Grigoriev I.V."/>
            <person name="Lindberg D.R."/>
            <person name="Seaver E.C."/>
            <person name="Weisblat D.A."/>
            <person name="Putnam N.H."/>
            <person name="Rokhsar D.S."/>
        </authorList>
    </citation>
    <scope>NUCLEOTIDE SEQUENCE [LARGE SCALE GENOMIC DNA]</scope>
</reference>
<evidence type="ECO:0000256" key="11">
    <source>
        <dbReference type="ARBA" id="ARBA00023303"/>
    </source>
</evidence>
<evidence type="ECO:0000256" key="7">
    <source>
        <dbReference type="ARBA" id="ARBA00023065"/>
    </source>
</evidence>
<evidence type="ECO:0000256" key="10">
    <source>
        <dbReference type="ARBA" id="ARBA00023201"/>
    </source>
</evidence>
<dbReference type="InterPro" id="IPR001873">
    <property type="entry name" value="ENaC"/>
</dbReference>